<reference evidence="8 9" key="1">
    <citation type="submission" date="2018-10" db="EMBL/GenBank/DDBJ databases">
        <title>Sequencing the genomes of 1000 actinobacteria strains.</title>
        <authorList>
            <person name="Klenk H.-P."/>
        </authorList>
    </citation>
    <scope>NUCLEOTIDE SEQUENCE [LARGE SCALE GENOMIC DNA]</scope>
    <source>
        <strain evidence="8 9">DSM 43800</strain>
    </source>
</reference>
<evidence type="ECO:0000259" key="7">
    <source>
        <dbReference type="Pfam" id="PF05425"/>
    </source>
</evidence>
<keyword evidence="2" id="KW-1003">Cell membrane</keyword>
<sequence>MTANRATTTTTPHRVVGGLLAGGAVGVLLGLGLSTTPEAVGVAEPGVVVRFAHPLIRTLLDLAATAVVGLSLLPKLLGFSRPNLTEPVLRLARPAAVVAAAVWVLTALTSIVIRAYETRPDVALTTGAVVDYVQRVGAGQGLLFSAVCALVYLGIGVLAVRRGESVPAELRILVAMFGLLPLPVTGHASNWEYHDYSMISMELHVLGAAAWTGGLGALVVLVAHRRGLLADALPKFSKLATVSLVLVSVTGLFNGLLELALNPVTALPGSLLTTSYGLVLVAKVACAALLALLGANIRWRLLPHIARHRATAIVGWAAVELAVMGVAFGLAVVLSRAPVA</sequence>
<accession>A0A495VSQ9</accession>
<dbReference type="InterPro" id="IPR008457">
    <property type="entry name" value="Cu-R_CopD_dom"/>
</dbReference>
<keyword evidence="9" id="KW-1185">Reference proteome</keyword>
<keyword evidence="3 6" id="KW-0812">Transmembrane</keyword>
<evidence type="ECO:0000256" key="3">
    <source>
        <dbReference type="ARBA" id="ARBA00022692"/>
    </source>
</evidence>
<keyword evidence="5 6" id="KW-0472">Membrane</keyword>
<dbReference type="Pfam" id="PF05425">
    <property type="entry name" value="CopD"/>
    <property type="match status" value="1"/>
</dbReference>
<dbReference type="PANTHER" id="PTHR34820:SF4">
    <property type="entry name" value="INNER MEMBRANE PROTEIN YEBZ"/>
    <property type="match status" value="1"/>
</dbReference>
<feature type="transmembrane region" description="Helical" evidence="6">
    <location>
        <begin position="95"/>
        <end position="116"/>
    </location>
</feature>
<feature type="transmembrane region" description="Helical" evidence="6">
    <location>
        <begin position="311"/>
        <end position="334"/>
    </location>
</feature>
<comment type="subcellular location">
    <subcellularLocation>
        <location evidence="1">Cell membrane</location>
        <topology evidence="1">Multi-pass membrane protein</topology>
    </subcellularLocation>
</comment>
<feature type="transmembrane region" description="Helical" evidence="6">
    <location>
        <begin position="15"/>
        <end position="35"/>
    </location>
</feature>
<dbReference type="InterPro" id="IPR032694">
    <property type="entry name" value="CopC/D"/>
</dbReference>
<evidence type="ECO:0000313" key="9">
    <source>
        <dbReference type="Proteomes" id="UP000282084"/>
    </source>
</evidence>
<dbReference type="AlphaFoldDB" id="A0A495VSQ9"/>
<proteinExistence type="predicted"/>
<dbReference type="Proteomes" id="UP000282084">
    <property type="component" value="Unassembled WGS sequence"/>
</dbReference>
<gene>
    <name evidence="8" type="ORF">C8E97_0380</name>
</gene>
<evidence type="ECO:0000313" key="8">
    <source>
        <dbReference type="EMBL" id="RKT51890.1"/>
    </source>
</evidence>
<name>A0A495VSQ9_9PSEU</name>
<feature type="transmembrane region" description="Helical" evidence="6">
    <location>
        <begin position="55"/>
        <end position="74"/>
    </location>
</feature>
<feature type="transmembrane region" description="Helical" evidence="6">
    <location>
        <begin position="172"/>
        <end position="191"/>
    </location>
</feature>
<evidence type="ECO:0000256" key="6">
    <source>
        <dbReference type="SAM" id="Phobius"/>
    </source>
</evidence>
<feature type="transmembrane region" description="Helical" evidence="6">
    <location>
        <begin position="136"/>
        <end position="160"/>
    </location>
</feature>
<dbReference type="OrthoDB" id="3518068at2"/>
<feature type="transmembrane region" description="Helical" evidence="6">
    <location>
        <begin position="203"/>
        <end position="224"/>
    </location>
</feature>
<comment type="caution">
    <text evidence="8">The sequence shown here is derived from an EMBL/GenBank/DDBJ whole genome shotgun (WGS) entry which is preliminary data.</text>
</comment>
<evidence type="ECO:0000256" key="2">
    <source>
        <dbReference type="ARBA" id="ARBA00022475"/>
    </source>
</evidence>
<feature type="transmembrane region" description="Helical" evidence="6">
    <location>
        <begin position="276"/>
        <end position="299"/>
    </location>
</feature>
<organism evidence="8 9">
    <name type="scientific">Saccharothrix australiensis</name>
    <dbReference type="NCBI Taxonomy" id="2072"/>
    <lineage>
        <taxon>Bacteria</taxon>
        <taxon>Bacillati</taxon>
        <taxon>Actinomycetota</taxon>
        <taxon>Actinomycetes</taxon>
        <taxon>Pseudonocardiales</taxon>
        <taxon>Pseudonocardiaceae</taxon>
        <taxon>Saccharothrix</taxon>
    </lineage>
</organism>
<evidence type="ECO:0000256" key="4">
    <source>
        <dbReference type="ARBA" id="ARBA00022989"/>
    </source>
</evidence>
<dbReference type="GO" id="GO:0005886">
    <property type="term" value="C:plasma membrane"/>
    <property type="evidence" value="ECO:0007669"/>
    <property type="project" value="UniProtKB-SubCell"/>
</dbReference>
<evidence type="ECO:0000256" key="1">
    <source>
        <dbReference type="ARBA" id="ARBA00004651"/>
    </source>
</evidence>
<dbReference type="RefSeq" id="WP_121001042.1">
    <property type="nucleotide sequence ID" value="NZ_RBXO01000001.1"/>
</dbReference>
<protein>
    <submittedName>
        <fullName evidence="8">Putative copper resistance protein D</fullName>
    </submittedName>
</protein>
<feature type="transmembrane region" description="Helical" evidence="6">
    <location>
        <begin position="236"/>
        <end position="256"/>
    </location>
</feature>
<evidence type="ECO:0000256" key="5">
    <source>
        <dbReference type="ARBA" id="ARBA00023136"/>
    </source>
</evidence>
<dbReference type="PANTHER" id="PTHR34820">
    <property type="entry name" value="INNER MEMBRANE PROTEIN YEBZ"/>
    <property type="match status" value="1"/>
</dbReference>
<feature type="domain" description="Copper resistance protein D" evidence="7">
    <location>
        <begin position="231"/>
        <end position="334"/>
    </location>
</feature>
<dbReference type="EMBL" id="RBXO01000001">
    <property type="protein sequence ID" value="RKT51890.1"/>
    <property type="molecule type" value="Genomic_DNA"/>
</dbReference>
<keyword evidence="4 6" id="KW-1133">Transmembrane helix</keyword>
<dbReference type="GO" id="GO:0006825">
    <property type="term" value="P:copper ion transport"/>
    <property type="evidence" value="ECO:0007669"/>
    <property type="project" value="InterPro"/>
</dbReference>